<evidence type="ECO:0000313" key="2">
    <source>
        <dbReference type="Proteomes" id="UP000095645"/>
    </source>
</evidence>
<proteinExistence type="predicted"/>
<protein>
    <submittedName>
        <fullName evidence="1">Uncharacterized protein</fullName>
    </submittedName>
</protein>
<reference evidence="1 2" key="1">
    <citation type="submission" date="2015-09" db="EMBL/GenBank/DDBJ databases">
        <authorList>
            <consortium name="Pathogen Informatics"/>
        </authorList>
    </citation>
    <scope>NUCLEOTIDE SEQUENCE [LARGE SCALE GENOMIC DNA]</scope>
    <source>
        <strain evidence="1 2">2789STDY5834861</strain>
    </source>
</reference>
<dbReference type="EMBL" id="CYZP01000002">
    <property type="protein sequence ID" value="CUN49299.1"/>
    <property type="molecule type" value="Genomic_DNA"/>
</dbReference>
<dbReference type="RefSeq" id="WP_008688040.1">
    <property type="nucleotide sequence ID" value="NZ_CYZP01000002.1"/>
</dbReference>
<dbReference type="AlphaFoldDB" id="A0A173XBY3"/>
<gene>
    <name evidence="1" type="ORF">ERS852476_00280</name>
</gene>
<sequence>MARIMTRRKAIPKAIELLQCLPQTEEVVEVIQALKKYSSTPLDRWDAASVYEALDEWTESHNGIPPRIKECDSHKELPSHMVFEKLFGKTAREFLNDYYGEMEYVRIGRHGTRCVDDQYDFLEIFKNEFERIQPATSKIYDACRNPETPSWGTIARRCKVSSWSELVTLSGVEANCIRRRYDTYNIRNKLSVSQKTNLETDLTAHEQQEEKERFEALLIKTHDLTLQAENQKKAEKAVSKHTLRIGRK</sequence>
<organism evidence="1 2">
    <name type="scientific">Blautia obeum</name>
    <dbReference type="NCBI Taxonomy" id="40520"/>
    <lineage>
        <taxon>Bacteria</taxon>
        <taxon>Bacillati</taxon>
        <taxon>Bacillota</taxon>
        <taxon>Clostridia</taxon>
        <taxon>Lachnospirales</taxon>
        <taxon>Lachnospiraceae</taxon>
        <taxon>Blautia</taxon>
    </lineage>
</organism>
<evidence type="ECO:0000313" key="1">
    <source>
        <dbReference type="EMBL" id="CUN49299.1"/>
    </source>
</evidence>
<name>A0A173XBY3_9FIRM</name>
<dbReference type="Proteomes" id="UP000095645">
    <property type="component" value="Unassembled WGS sequence"/>
</dbReference>
<accession>A0A173XBY3</accession>